<comment type="pathway">
    <text evidence="2">Carotenoid biosynthesis; staphyloxanthin biosynthesis; staphyloxanthin from farnesyl diphosphate: step 3/5.</text>
</comment>
<comment type="caution">
    <text evidence="9">The sequence shown here is derived from an EMBL/GenBank/DDBJ whole genome shotgun (WGS) entry which is preliminary data.</text>
</comment>
<organism evidence="9 10">
    <name type="scientific">Desulfitobacterium dehalogenans</name>
    <dbReference type="NCBI Taxonomy" id="36854"/>
    <lineage>
        <taxon>Bacteria</taxon>
        <taxon>Bacillati</taxon>
        <taxon>Bacillota</taxon>
        <taxon>Clostridia</taxon>
        <taxon>Eubacteriales</taxon>
        <taxon>Desulfitobacteriaceae</taxon>
        <taxon>Desulfitobacterium</taxon>
    </lineage>
</organism>
<comment type="similarity">
    <text evidence="3">Belongs to the carotenoid/retinoid oxidoreductase family. CrtP subfamily.</text>
</comment>
<evidence type="ECO:0000256" key="2">
    <source>
        <dbReference type="ARBA" id="ARBA00037901"/>
    </source>
</evidence>
<reference evidence="9 10" key="1">
    <citation type="journal article" date="2020" name="Biotechnol. Biofuels">
        <title>New insights from the biogas microbiome by comprehensive genome-resolved metagenomics of nearly 1600 species originating from multiple anaerobic digesters.</title>
        <authorList>
            <person name="Campanaro S."/>
            <person name="Treu L."/>
            <person name="Rodriguez-R L.M."/>
            <person name="Kovalovszki A."/>
            <person name="Ziels R.M."/>
            <person name="Maus I."/>
            <person name="Zhu X."/>
            <person name="Kougias P.G."/>
            <person name="Basile A."/>
            <person name="Luo G."/>
            <person name="Schluter A."/>
            <person name="Konstantinidis K.T."/>
            <person name="Angelidaki I."/>
        </authorList>
    </citation>
    <scope>NUCLEOTIDE SEQUENCE [LARGE SCALE GENOMIC DNA]</scope>
    <source>
        <strain evidence="9">AS05jafATM_4</strain>
    </source>
</reference>
<accession>A0A7C7DBV5</accession>
<dbReference type="GO" id="GO:0016491">
    <property type="term" value="F:oxidoreductase activity"/>
    <property type="evidence" value="ECO:0007669"/>
    <property type="project" value="UniProtKB-KW"/>
</dbReference>
<dbReference type="PANTHER" id="PTHR43734">
    <property type="entry name" value="PHYTOENE DESATURASE"/>
    <property type="match status" value="1"/>
</dbReference>
<keyword evidence="1" id="KW-0560">Oxidoreductase</keyword>
<dbReference type="EMBL" id="DUTF01000349">
    <property type="protein sequence ID" value="HHY28278.1"/>
    <property type="molecule type" value="Genomic_DNA"/>
</dbReference>
<name>A0A7C7DBV5_9FIRM</name>
<dbReference type="Gene3D" id="3.50.50.60">
    <property type="entry name" value="FAD/NAD(P)-binding domain"/>
    <property type="match status" value="2"/>
</dbReference>
<dbReference type="Proteomes" id="UP000553059">
    <property type="component" value="Unassembled WGS sequence"/>
</dbReference>
<evidence type="ECO:0000256" key="1">
    <source>
        <dbReference type="ARBA" id="ARBA00023002"/>
    </source>
</evidence>
<proteinExistence type="inferred from homology"/>
<evidence type="ECO:0000256" key="4">
    <source>
        <dbReference type="ARBA" id="ARBA00039159"/>
    </source>
</evidence>
<dbReference type="InterPro" id="IPR002937">
    <property type="entry name" value="Amino_oxidase"/>
</dbReference>
<dbReference type="InterPro" id="IPR036188">
    <property type="entry name" value="FAD/NAD-bd_sf"/>
</dbReference>
<evidence type="ECO:0000256" key="3">
    <source>
        <dbReference type="ARBA" id="ARBA00038194"/>
    </source>
</evidence>
<dbReference type="Pfam" id="PF01593">
    <property type="entry name" value="Amino_oxidase"/>
    <property type="match status" value="1"/>
</dbReference>
<sequence>MNKVVIIGGGIAGLSAGIFAQKNGFESMILEKNPTLGGECTGWDRQGYYIDGCIHWLVGTKKGTPIYDLWSAVGALDGVEIYHPESFLTFEHEGGAAVHLYRDLERLKSSWLELSPQDADAIHNFCQTIEQLQSYEMPVEKPRDLQGLVEKVKFMISMKDVGLIMQKFDKISLKEYAKTFKNPALRETLSSFLPDGYSASSVFFALAAFTKGQASIPYGGSKKFALRMAERYLSLGGRIEASCEAVELNIDGNKVSRVICNNGKTFAADYFIAACDAHVLYERLLKGKYPDPDFQKRYNNPVDYPLGSEIHIAVGYEGLMDDIPRTLRFPVTPIKINETSINYLTITHYGYEPDFAPDGCTLMICSINQFHSDYDRWHALAEDPDSYRQEKSRIGEEVIRAIEIRFPQMKGKLHLLDVATPKTFERYCNAYRGAFMSFLPTIGGKMMSHTGRIKGLRNIFLSGQWLQPPGGLPVALITGKDTMMRLCKMKKQPFIS</sequence>
<evidence type="ECO:0000256" key="6">
    <source>
        <dbReference type="ARBA" id="ARBA00042619"/>
    </source>
</evidence>
<evidence type="ECO:0000313" key="9">
    <source>
        <dbReference type="EMBL" id="HHY28278.1"/>
    </source>
</evidence>
<evidence type="ECO:0000256" key="5">
    <source>
        <dbReference type="ARBA" id="ARBA00041900"/>
    </source>
</evidence>
<dbReference type="SUPFAM" id="SSF51905">
    <property type="entry name" value="FAD/NAD(P)-binding domain"/>
    <property type="match status" value="1"/>
</dbReference>
<evidence type="ECO:0000259" key="8">
    <source>
        <dbReference type="Pfam" id="PF01593"/>
    </source>
</evidence>
<dbReference type="PANTHER" id="PTHR43734:SF7">
    <property type="entry name" value="4,4'-DIAPONEUROSPORENE OXYGENASE"/>
    <property type="match status" value="1"/>
</dbReference>
<evidence type="ECO:0000256" key="7">
    <source>
        <dbReference type="ARBA" id="ARBA00048532"/>
    </source>
</evidence>
<protein>
    <recommendedName>
        <fullName evidence="4">4,4'-diaponeurosporene oxygenase</fullName>
    </recommendedName>
    <alternativeName>
        <fullName evidence="5">4,4'-diaponeurosporene oxidase</fullName>
    </alternativeName>
    <alternativeName>
        <fullName evidence="6">Carotenoid oxidase</fullName>
    </alternativeName>
</protein>
<evidence type="ECO:0000313" key="10">
    <source>
        <dbReference type="Proteomes" id="UP000553059"/>
    </source>
</evidence>
<gene>
    <name evidence="9" type="ORF">GX523_16365</name>
</gene>
<feature type="domain" description="Amine oxidase" evidence="8">
    <location>
        <begin position="11"/>
        <end position="320"/>
    </location>
</feature>
<comment type="catalytic activity">
    <reaction evidence="7">
        <text>all-trans-4,4'-diaponeurosporene + 2 AH2 + 2 O2 = 4,4'-diaponeurosporenal + 2 A + 3 H2O</text>
        <dbReference type="Rhea" id="RHEA:56104"/>
        <dbReference type="ChEBI" id="CHEBI:13193"/>
        <dbReference type="ChEBI" id="CHEBI:15377"/>
        <dbReference type="ChEBI" id="CHEBI:15379"/>
        <dbReference type="ChEBI" id="CHEBI:17499"/>
        <dbReference type="ChEBI" id="CHEBI:62743"/>
        <dbReference type="ChEBI" id="CHEBI:79065"/>
    </reaction>
</comment>
<dbReference type="AlphaFoldDB" id="A0A7C7DBV5"/>